<keyword evidence="1" id="KW-1133">Transmembrane helix</keyword>
<evidence type="ECO:0000313" key="3">
    <source>
        <dbReference type="Proteomes" id="UP001626537"/>
    </source>
</evidence>
<gene>
    <name evidence="2" type="ORF">R0135_14270</name>
</gene>
<keyword evidence="1" id="KW-0812">Transmembrane</keyword>
<keyword evidence="3" id="KW-1185">Reference proteome</keyword>
<dbReference type="EMBL" id="CP136864">
    <property type="protein sequence ID" value="WOJ92941.1"/>
    <property type="molecule type" value="Genomic_DNA"/>
</dbReference>
<organism evidence="2 3">
    <name type="scientific">Congregibacter variabilis</name>
    <dbReference type="NCBI Taxonomy" id="3081200"/>
    <lineage>
        <taxon>Bacteria</taxon>
        <taxon>Pseudomonadati</taxon>
        <taxon>Pseudomonadota</taxon>
        <taxon>Gammaproteobacteria</taxon>
        <taxon>Cellvibrionales</taxon>
        <taxon>Halieaceae</taxon>
        <taxon>Congregibacter</taxon>
    </lineage>
</organism>
<dbReference type="RefSeq" id="WP_407347598.1">
    <property type="nucleotide sequence ID" value="NZ_CP136864.1"/>
</dbReference>
<accession>A0ABZ0I4A7</accession>
<sequence>MVKRTLDEWASIGEIISAVAVVISLLYVGYQVNQNTDQMRAANRQQLVNRSMDATKGFAMNPEVARVLTKVENEV</sequence>
<proteinExistence type="predicted"/>
<dbReference type="Proteomes" id="UP001626537">
    <property type="component" value="Chromosome"/>
</dbReference>
<name>A0ABZ0I4A7_9GAMM</name>
<keyword evidence="1" id="KW-0472">Membrane</keyword>
<protein>
    <submittedName>
        <fullName evidence="2">Uncharacterized protein</fullName>
    </submittedName>
</protein>
<reference evidence="2 3" key="1">
    <citation type="submission" date="2023-10" db="EMBL/GenBank/DDBJ databases">
        <title>Two novel species belonging to the OM43/NOR5 clade.</title>
        <authorList>
            <person name="Park M."/>
        </authorList>
    </citation>
    <scope>NUCLEOTIDE SEQUENCE [LARGE SCALE GENOMIC DNA]</scope>
    <source>
        <strain evidence="2 3">IMCC43200</strain>
    </source>
</reference>
<feature type="transmembrane region" description="Helical" evidence="1">
    <location>
        <begin position="12"/>
        <end position="30"/>
    </location>
</feature>
<evidence type="ECO:0000256" key="1">
    <source>
        <dbReference type="SAM" id="Phobius"/>
    </source>
</evidence>
<evidence type="ECO:0000313" key="2">
    <source>
        <dbReference type="EMBL" id="WOJ92941.1"/>
    </source>
</evidence>